<evidence type="ECO:0000313" key="4">
    <source>
        <dbReference type="Proteomes" id="UP000515804"/>
    </source>
</evidence>
<feature type="chain" id="PRO_5028855232" evidence="1">
    <location>
        <begin position="24"/>
        <end position="733"/>
    </location>
</feature>
<name>A0A7G9SMD1_9GAMM</name>
<gene>
    <name evidence="3" type="ORF">H9L16_09765</name>
</gene>
<dbReference type="InterPro" id="IPR014782">
    <property type="entry name" value="Peptidase_M1_dom"/>
</dbReference>
<evidence type="ECO:0000256" key="1">
    <source>
        <dbReference type="SAM" id="SignalP"/>
    </source>
</evidence>
<protein>
    <submittedName>
        <fullName evidence="3">M1 family metallopeptidase</fullName>
    </submittedName>
</protein>
<dbReference type="SUPFAM" id="SSF55486">
    <property type="entry name" value="Metalloproteases ('zincins'), catalytic domain"/>
    <property type="match status" value="1"/>
</dbReference>
<proteinExistence type="predicted"/>
<dbReference type="GO" id="GO:0008237">
    <property type="term" value="F:metallopeptidase activity"/>
    <property type="evidence" value="ECO:0007669"/>
    <property type="project" value="InterPro"/>
</dbReference>
<accession>A0A7G9SMD1</accession>
<feature type="domain" description="Peptidase M1 membrane alanine aminopeptidase" evidence="2">
    <location>
        <begin position="346"/>
        <end position="556"/>
    </location>
</feature>
<sequence>MHSFRAAAVLLALSAAWTLPSNAQVPATSPAPLATTGACPAIALAGADAGAVRVPSAADAWGGPRTGKEATLSNRTVSYSIDAELDPVKHSIDGKQVLTWRNRSAQPVCSLYVHLYLNGFEGPGSTFMTEQRASESGFRSNVDTKDGEFGFIRLDKVVQDGAAAKWTFVQPDGGPKTDRSVVRIDLPRPVAAGATTNLDIDFFSQLPRVVARTGYYGTFHLVAQWFPKVAVLELPGERGAAAPRWNAHEFHLHSEFYADFGSFDVRLTVPKGYTIGATGALTGTPVEKAGKVTHRYVQHDVHDFAWTADSRYAKPLVKTWNGPNGPVQVSVLYTPDYASNAEPVLQATIDSLKYFSDTLGPYPYGTVTAVVPPYGADEAGGMEYPTFFTADSTRQDEPGTLGRFALDFVTIHEFGHDYFYGILASNEFEEPMLDEGMNEYWDQRMMTARKQDLHLTLPFLRALGIGTTLTPFDMERIGANLGDPADALGGNSWSRLSSGSYGTVYSRTATVMRQIEALVGTPAMERAMKLYYQRWKFRHPSVADLREALAEGTGRRDIVDANFDAFIYGTGRVDDRVESIQTAELLPQPGYWTHAGKQILIGSKALDKAVEDRRSAWKAKHPTAKEWEGAFPYKTRVVVRRDGNKVPQVLRVRFADGSHRDLPVTAQGSWQRFEFVTAAKAVSAQLDPDDLIRTDVSELNDSRTVEADGSAARRWFGDFTSFLQSLFALLSFV</sequence>
<keyword evidence="1" id="KW-0732">Signal</keyword>
<keyword evidence="4" id="KW-1185">Reference proteome</keyword>
<dbReference type="Pfam" id="PF01433">
    <property type="entry name" value="Peptidase_M1"/>
    <property type="match status" value="1"/>
</dbReference>
<dbReference type="Gene3D" id="1.10.390.10">
    <property type="entry name" value="Neutral Protease Domain 2"/>
    <property type="match status" value="1"/>
</dbReference>
<dbReference type="CDD" id="cd09604">
    <property type="entry name" value="M1_APN_like"/>
    <property type="match status" value="1"/>
</dbReference>
<organism evidence="3 4">
    <name type="scientific">Thermomonas carbonis</name>
    <dbReference type="NCBI Taxonomy" id="1463158"/>
    <lineage>
        <taxon>Bacteria</taxon>
        <taxon>Pseudomonadati</taxon>
        <taxon>Pseudomonadota</taxon>
        <taxon>Gammaproteobacteria</taxon>
        <taxon>Lysobacterales</taxon>
        <taxon>Lysobacteraceae</taxon>
        <taxon>Thermomonas</taxon>
    </lineage>
</organism>
<evidence type="ECO:0000313" key="3">
    <source>
        <dbReference type="EMBL" id="QNN69006.1"/>
    </source>
</evidence>
<dbReference type="GO" id="GO:0008270">
    <property type="term" value="F:zinc ion binding"/>
    <property type="evidence" value="ECO:0007669"/>
    <property type="project" value="InterPro"/>
</dbReference>
<dbReference type="AlphaFoldDB" id="A0A7G9SMD1"/>
<dbReference type="InterPro" id="IPR027268">
    <property type="entry name" value="Peptidase_M4/M1_CTD_sf"/>
</dbReference>
<dbReference type="Proteomes" id="UP000515804">
    <property type="component" value="Chromosome"/>
</dbReference>
<reference evidence="3 4" key="1">
    <citation type="submission" date="2020-08" db="EMBL/GenBank/DDBJ databases">
        <title>Genome sequence of Thermomonas carbonis KCTC 42013T.</title>
        <authorList>
            <person name="Hyun D.-W."/>
            <person name="Bae J.-W."/>
        </authorList>
    </citation>
    <scope>NUCLEOTIDE SEQUENCE [LARGE SCALE GENOMIC DNA]</scope>
    <source>
        <strain evidence="3 4">KCTC 42013</strain>
    </source>
</reference>
<dbReference type="KEGG" id="tcn:H9L16_09765"/>
<dbReference type="EMBL" id="CP060719">
    <property type="protein sequence ID" value="QNN69006.1"/>
    <property type="molecule type" value="Genomic_DNA"/>
</dbReference>
<evidence type="ECO:0000259" key="2">
    <source>
        <dbReference type="Pfam" id="PF01433"/>
    </source>
</evidence>
<dbReference type="RefSeq" id="WP_187551529.1">
    <property type="nucleotide sequence ID" value="NZ_BMZL01000002.1"/>
</dbReference>
<feature type="signal peptide" evidence="1">
    <location>
        <begin position="1"/>
        <end position="23"/>
    </location>
</feature>